<dbReference type="InterPro" id="IPR001926">
    <property type="entry name" value="TrpB-like_PALP"/>
</dbReference>
<dbReference type="Gene3D" id="3.40.50.1100">
    <property type="match status" value="2"/>
</dbReference>
<reference evidence="5 6" key="1">
    <citation type="submission" date="2012-08" db="EMBL/GenBank/DDBJ databases">
        <title>Whole genome shotgun sequence of Austwickia chelonae NBRC 105200.</title>
        <authorList>
            <person name="Yoshida I."/>
            <person name="Hosoyama A."/>
            <person name="Tsuchikane K."/>
            <person name="Katsumata H."/>
            <person name="Ando Y."/>
            <person name="Ohji S."/>
            <person name="Hamada M."/>
            <person name="Tamura T."/>
            <person name="Yamazoe A."/>
            <person name="Yamazaki S."/>
            <person name="Fujita N."/>
        </authorList>
    </citation>
    <scope>NUCLEOTIDE SEQUENCE [LARGE SCALE GENOMIC DNA]</scope>
    <source>
        <strain evidence="5 6">NBRC 105200</strain>
    </source>
</reference>
<dbReference type="InterPro" id="IPR050147">
    <property type="entry name" value="Ser/Thr_Dehydratase"/>
</dbReference>
<proteinExistence type="predicted"/>
<comment type="cofactor">
    <cofactor evidence="1">
        <name>pyridoxal 5'-phosphate</name>
        <dbReference type="ChEBI" id="CHEBI:597326"/>
    </cofactor>
</comment>
<accession>K6W6T1</accession>
<dbReference type="InterPro" id="IPR036052">
    <property type="entry name" value="TrpB-like_PALP_sf"/>
</dbReference>
<keyword evidence="6" id="KW-1185">Reference proteome</keyword>
<dbReference type="GO" id="GO:0009097">
    <property type="term" value="P:isoleucine biosynthetic process"/>
    <property type="evidence" value="ECO:0007669"/>
    <property type="project" value="TreeGrafter"/>
</dbReference>
<organism evidence="5 6">
    <name type="scientific">Austwickia chelonae NBRC 105200</name>
    <dbReference type="NCBI Taxonomy" id="1184607"/>
    <lineage>
        <taxon>Bacteria</taxon>
        <taxon>Bacillati</taxon>
        <taxon>Actinomycetota</taxon>
        <taxon>Actinomycetes</taxon>
        <taxon>Micrococcales</taxon>
        <taxon>Dermatophilaceae</taxon>
        <taxon>Austwickia</taxon>
    </lineage>
</organism>
<dbReference type="GO" id="GO:0006567">
    <property type="term" value="P:L-threonine catabolic process"/>
    <property type="evidence" value="ECO:0007669"/>
    <property type="project" value="TreeGrafter"/>
</dbReference>
<sequence length="418" mass="43933">MSTTATGTTVRRGVVTGYRCATCGTSVAVDQTHPWRCPSAPVEDNHHVLHPVTDGPDPEEIDHPNPFVRYGRSLAWWAFARAHGMTEERCIALTRDVAAGFRVTPFGPHPALSEQLGADIWVKDETGNVGGSHKARHLVGILLHLRAAEELGLADGPPRPLAIASCGNAAIAASTLAKAARWPIQVYVPETASSAVMRTLSDLGASVTPCTRRPGTPGDPAVAAFRIAVTDGAVPFSVQGPENGLCLDGGRTIGWEMRAALPAPARVVIQVGGGAFAACTAWGLGPQYRVDCAQTEGGAPLERAWRLADQTPVDRLGDRWADLMTPWDGPVSLADGILDDETYDWQADIEVMRASGGRPIVIAEEQVREADALVRALGPQVSPTGTAGLAALLPGKGTGTGVTPGERIAIVFSGCVRH</sequence>
<dbReference type="eggNOG" id="COG0498">
    <property type="taxonomic scope" value="Bacteria"/>
</dbReference>
<dbReference type="PANTHER" id="PTHR48078:SF6">
    <property type="entry name" value="L-THREONINE DEHYDRATASE CATABOLIC TDCB"/>
    <property type="match status" value="1"/>
</dbReference>
<dbReference type="RefSeq" id="WP_006502274.1">
    <property type="nucleotide sequence ID" value="NZ_BAGZ01000005.1"/>
</dbReference>
<evidence type="ECO:0000256" key="2">
    <source>
        <dbReference type="ARBA" id="ARBA00022898"/>
    </source>
</evidence>
<keyword evidence="3" id="KW-0456">Lyase</keyword>
<feature type="domain" description="Tryptophan synthase beta chain-like PALP" evidence="4">
    <location>
        <begin position="100"/>
        <end position="414"/>
    </location>
</feature>
<evidence type="ECO:0000256" key="1">
    <source>
        <dbReference type="ARBA" id="ARBA00001933"/>
    </source>
</evidence>
<evidence type="ECO:0000313" key="5">
    <source>
        <dbReference type="EMBL" id="GAB77522.1"/>
    </source>
</evidence>
<comment type="caution">
    <text evidence="5">The sequence shown here is derived from an EMBL/GenBank/DDBJ whole genome shotgun (WGS) entry which is preliminary data.</text>
</comment>
<dbReference type="SUPFAM" id="SSF53686">
    <property type="entry name" value="Tryptophan synthase beta subunit-like PLP-dependent enzymes"/>
    <property type="match status" value="1"/>
</dbReference>
<dbReference type="GO" id="GO:0004794">
    <property type="term" value="F:threonine deaminase activity"/>
    <property type="evidence" value="ECO:0007669"/>
    <property type="project" value="TreeGrafter"/>
</dbReference>
<dbReference type="GO" id="GO:0006565">
    <property type="term" value="P:L-serine catabolic process"/>
    <property type="evidence" value="ECO:0007669"/>
    <property type="project" value="TreeGrafter"/>
</dbReference>
<evidence type="ECO:0000313" key="6">
    <source>
        <dbReference type="Proteomes" id="UP000008495"/>
    </source>
</evidence>
<evidence type="ECO:0000259" key="4">
    <source>
        <dbReference type="Pfam" id="PF00291"/>
    </source>
</evidence>
<dbReference type="PANTHER" id="PTHR48078">
    <property type="entry name" value="THREONINE DEHYDRATASE, MITOCHONDRIAL-RELATED"/>
    <property type="match status" value="1"/>
</dbReference>
<dbReference type="Proteomes" id="UP000008495">
    <property type="component" value="Unassembled WGS sequence"/>
</dbReference>
<dbReference type="AlphaFoldDB" id="K6W6T1"/>
<dbReference type="EMBL" id="BAGZ01000005">
    <property type="protein sequence ID" value="GAB77522.1"/>
    <property type="molecule type" value="Genomic_DNA"/>
</dbReference>
<evidence type="ECO:0000256" key="3">
    <source>
        <dbReference type="ARBA" id="ARBA00023239"/>
    </source>
</evidence>
<dbReference type="GO" id="GO:0003941">
    <property type="term" value="F:L-serine ammonia-lyase activity"/>
    <property type="evidence" value="ECO:0007669"/>
    <property type="project" value="TreeGrafter"/>
</dbReference>
<name>K6W6T1_9MICO</name>
<dbReference type="Pfam" id="PF00291">
    <property type="entry name" value="PALP"/>
    <property type="match status" value="1"/>
</dbReference>
<dbReference type="STRING" id="100225.SAMN05421595_1359"/>
<keyword evidence="2" id="KW-0663">Pyridoxal phosphate</keyword>
<protein>
    <recommendedName>
        <fullName evidence="4">Tryptophan synthase beta chain-like PALP domain-containing protein</fullName>
    </recommendedName>
</protein>
<gene>
    <name evidence="5" type="ORF">AUCHE_05_04340</name>
</gene>